<accession>A0A6I3R2G4</accession>
<evidence type="ECO:0000313" key="4">
    <source>
        <dbReference type="Proteomes" id="UP000431913"/>
    </source>
</evidence>
<dbReference type="Proteomes" id="UP000431913">
    <property type="component" value="Unassembled WGS sequence"/>
</dbReference>
<reference evidence="2 4" key="2">
    <citation type="submission" date="2019-08" db="EMBL/GenBank/DDBJ databases">
        <title>In-depth cultivation of the pig gut microbiome towards novel bacterial diversity and tailored functional studies.</title>
        <authorList>
            <person name="Wylensek D."/>
            <person name="Hitch T.C.A."/>
            <person name="Clavel T."/>
        </authorList>
    </citation>
    <scope>NUCLEOTIDE SEQUENCE [LARGE SCALE GENOMIC DNA]</scope>
    <source>
        <strain evidence="2 4">WCA3-601-WT-6J</strain>
    </source>
</reference>
<dbReference type="Pfam" id="PF03551">
    <property type="entry name" value="PadR"/>
    <property type="match status" value="1"/>
</dbReference>
<evidence type="ECO:0000259" key="1">
    <source>
        <dbReference type="Pfam" id="PF03551"/>
    </source>
</evidence>
<dbReference type="InterPro" id="IPR036388">
    <property type="entry name" value="WH-like_DNA-bd_sf"/>
</dbReference>
<dbReference type="PANTHER" id="PTHR33169">
    <property type="entry name" value="PADR-FAMILY TRANSCRIPTIONAL REGULATOR"/>
    <property type="match status" value="1"/>
</dbReference>
<sequence>MEQPSQTSKKRSGTVAGMKDGLKKATTDMLVLFLLRQKPMYAYEMLQEMARLSDGVLQFNTLYIAIYRLQEHGYISPSETVVTESNRTRVYFSITEQGSRYLDDIIAEYRRVTQTIDSLLSKDGVLYEGDSV</sequence>
<dbReference type="InterPro" id="IPR052509">
    <property type="entry name" value="Metal_resp_DNA-bind_regulator"/>
</dbReference>
<dbReference type="Proteomes" id="UP000472755">
    <property type="component" value="Unassembled WGS sequence"/>
</dbReference>
<dbReference type="InterPro" id="IPR005149">
    <property type="entry name" value="Tscrpt_reg_PadR_N"/>
</dbReference>
<comment type="caution">
    <text evidence="2">The sequence shown here is derived from an EMBL/GenBank/DDBJ whole genome shotgun (WGS) entry which is preliminary data.</text>
</comment>
<dbReference type="InterPro" id="IPR036390">
    <property type="entry name" value="WH_DNA-bd_sf"/>
</dbReference>
<dbReference type="RefSeq" id="WP_009321957.1">
    <property type="nucleotide sequence ID" value="NZ_CAUEXJ010000001.1"/>
</dbReference>
<dbReference type="PANTHER" id="PTHR33169:SF14">
    <property type="entry name" value="TRANSCRIPTIONAL REGULATOR RV3488"/>
    <property type="match status" value="1"/>
</dbReference>
<dbReference type="EMBL" id="VUNJ01000003">
    <property type="protein sequence ID" value="MST91212.1"/>
    <property type="molecule type" value="Genomic_DNA"/>
</dbReference>
<feature type="domain" description="Transcription regulator PadR N-terminal" evidence="1">
    <location>
        <begin position="31"/>
        <end position="103"/>
    </location>
</feature>
<protein>
    <submittedName>
        <fullName evidence="2">PadR family transcriptional regulator</fullName>
    </submittedName>
</protein>
<dbReference type="EMBL" id="WMZU01000058">
    <property type="protein sequence ID" value="MTS29214.1"/>
    <property type="molecule type" value="Genomic_DNA"/>
</dbReference>
<dbReference type="AlphaFoldDB" id="A0A6I3R2G4"/>
<evidence type="ECO:0000313" key="2">
    <source>
        <dbReference type="EMBL" id="MST91212.1"/>
    </source>
</evidence>
<evidence type="ECO:0000313" key="3">
    <source>
        <dbReference type="EMBL" id="MTS29214.1"/>
    </source>
</evidence>
<dbReference type="Gene3D" id="1.10.10.10">
    <property type="entry name" value="Winged helix-like DNA-binding domain superfamily/Winged helix DNA-binding domain"/>
    <property type="match status" value="1"/>
</dbReference>
<evidence type="ECO:0000313" key="5">
    <source>
        <dbReference type="Proteomes" id="UP000472755"/>
    </source>
</evidence>
<dbReference type="SUPFAM" id="SSF46785">
    <property type="entry name" value="Winged helix' DNA-binding domain"/>
    <property type="match status" value="1"/>
</dbReference>
<gene>
    <name evidence="2" type="ORF">FYJ76_04565</name>
    <name evidence="3" type="ORF">GMD59_18310</name>
</gene>
<name>A0A6I3R2G4_9FIRM</name>
<organism evidence="2 4">
    <name type="scientific">Ruthenibacterium lactatiformans</name>
    <dbReference type="NCBI Taxonomy" id="1550024"/>
    <lineage>
        <taxon>Bacteria</taxon>
        <taxon>Bacillati</taxon>
        <taxon>Bacillota</taxon>
        <taxon>Clostridia</taxon>
        <taxon>Eubacteriales</taxon>
        <taxon>Oscillospiraceae</taxon>
        <taxon>Ruthenibacterium</taxon>
    </lineage>
</organism>
<reference evidence="3 5" key="1">
    <citation type="journal article" date="2019" name="Nat. Med.">
        <title>A library of human gut bacterial isolates paired with longitudinal multiomics data enables mechanistic microbiome research.</title>
        <authorList>
            <person name="Poyet M."/>
            <person name="Groussin M."/>
            <person name="Gibbons S.M."/>
            <person name="Avila-Pacheco J."/>
            <person name="Jiang X."/>
            <person name="Kearney S.M."/>
            <person name="Perrotta A.R."/>
            <person name="Berdy B."/>
            <person name="Zhao S."/>
            <person name="Lieberman T.D."/>
            <person name="Swanson P.K."/>
            <person name="Smith M."/>
            <person name="Roesemann S."/>
            <person name="Alexander J.E."/>
            <person name="Rich S.A."/>
            <person name="Livny J."/>
            <person name="Vlamakis H."/>
            <person name="Clish C."/>
            <person name="Bullock K."/>
            <person name="Deik A."/>
            <person name="Scott J."/>
            <person name="Pierce K.A."/>
            <person name="Xavier R.J."/>
            <person name="Alm E.J."/>
        </authorList>
    </citation>
    <scope>NUCLEOTIDE SEQUENCE [LARGE SCALE GENOMIC DNA]</scope>
    <source>
        <strain evidence="3 5">BIOML-A4</strain>
    </source>
</reference>
<proteinExistence type="predicted"/>